<dbReference type="PANTHER" id="PTHR13254">
    <property type="entry name" value="GOLGI AUTOANTIGEN, GOLGIN SUBFAMILY A, 7"/>
    <property type="match status" value="1"/>
</dbReference>
<dbReference type="InterPro" id="IPR051371">
    <property type="entry name" value="Ras_palmitoyltransferase"/>
</dbReference>
<feature type="compositionally biased region" description="Low complexity" evidence="7">
    <location>
        <begin position="14"/>
        <end position="41"/>
    </location>
</feature>
<evidence type="ECO:0000256" key="7">
    <source>
        <dbReference type="SAM" id="MobiDB-lite"/>
    </source>
</evidence>
<dbReference type="OrthoDB" id="5377273at2759"/>
<dbReference type="EMBL" id="CABVLU010000001">
    <property type="protein sequence ID" value="VVT45948.1"/>
    <property type="molecule type" value="Genomic_DNA"/>
</dbReference>
<sequence>MSSSSSSIDETHLPEQQQQQQQQQPQQQQQQQSSSQSSESSATDNNTIKFYNYHEYFLQPDDYEAQLDYLENPALSTMVPATDYRPVTPVQPDDQSSPTLIKSAEPPQLEIPTKPVLIVHFPNSYYPATHPLYRRTRIVRIPREYSQYGDIVPQFSTYFPGTEPGALHSRTSKRRERAKKINNSEKAFYTSAENRADDVNDNNEEDEVTYLVPETNPLAGYLGLSQFSEIVTTVNLLLKRALWPYSVVNVVEQALGYATCWTHMYFLQAVLAMVATVLSAVAPSTAKTGAWGLLPELRNGSLSYLSTHTGRGLARLERYIVLVNRQLETQQHPVRIISPLRSAYLSLDFEVPSPVPGEQYEE</sequence>
<dbReference type="Proteomes" id="UP000398389">
    <property type="component" value="Unassembled WGS sequence"/>
</dbReference>
<dbReference type="Pfam" id="PF10256">
    <property type="entry name" value="Erf4"/>
    <property type="match status" value="1"/>
</dbReference>
<comment type="similarity">
    <text evidence="2">Belongs to the ERF4 family.</text>
</comment>
<dbReference type="RefSeq" id="XP_031851585.1">
    <property type="nucleotide sequence ID" value="XM_031995694.1"/>
</dbReference>
<accession>A0A5E8B9I5</accession>
<dbReference type="InterPro" id="IPR019383">
    <property type="entry name" value="Golgin_A_7/ERF4"/>
</dbReference>
<dbReference type="GO" id="GO:0006612">
    <property type="term" value="P:protein targeting to membrane"/>
    <property type="evidence" value="ECO:0007669"/>
    <property type="project" value="TreeGrafter"/>
</dbReference>
<protein>
    <recommendedName>
        <fullName evidence="4">Ras modification protein ERF4</fullName>
    </recommendedName>
</protein>
<gene>
    <name evidence="9" type="ORF">SAPINGB_P000971</name>
</gene>
<evidence type="ECO:0000256" key="6">
    <source>
        <dbReference type="ARBA" id="ARBA00023136"/>
    </source>
</evidence>
<keyword evidence="10" id="KW-1185">Reference proteome</keyword>
<keyword evidence="6" id="KW-0472">Membrane</keyword>
<dbReference type="GO" id="GO:0005789">
    <property type="term" value="C:endoplasmic reticulum membrane"/>
    <property type="evidence" value="ECO:0007669"/>
    <property type="project" value="UniProtKB-SubCell"/>
</dbReference>
<evidence type="ECO:0000259" key="8">
    <source>
        <dbReference type="Pfam" id="PF10256"/>
    </source>
</evidence>
<evidence type="ECO:0000256" key="3">
    <source>
        <dbReference type="ARBA" id="ARBA00011396"/>
    </source>
</evidence>
<feature type="region of interest" description="Disordered" evidence="7">
    <location>
        <begin position="1"/>
        <end position="44"/>
    </location>
</feature>
<evidence type="ECO:0000313" key="10">
    <source>
        <dbReference type="Proteomes" id="UP000398389"/>
    </source>
</evidence>
<organism evidence="9 10">
    <name type="scientific">Magnusiomyces paraingens</name>
    <dbReference type="NCBI Taxonomy" id="2606893"/>
    <lineage>
        <taxon>Eukaryota</taxon>
        <taxon>Fungi</taxon>
        <taxon>Dikarya</taxon>
        <taxon>Ascomycota</taxon>
        <taxon>Saccharomycotina</taxon>
        <taxon>Dipodascomycetes</taxon>
        <taxon>Dipodascales</taxon>
        <taxon>Dipodascaceae</taxon>
        <taxon>Magnusiomyces</taxon>
    </lineage>
</organism>
<evidence type="ECO:0000256" key="4">
    <source>
        <dbReference type="ARBA" id="ARBA00018463"/>
    </source>
</evidence>
<evidence type="ECO:0000256" key="1">
    <source>
        <dbReference type="ARBA" id="ARBA00004406"/>
    </source>
</evidence>
<comment type="subunit">
    <text evidence="3">Interacts with ERF2.</text>
</comment>
<comment type="subcellular location">
    <subcellularLocation>
        <location evidence="1">Endoplasmic reticulum membrane</location>
        <topology evidence="1">Peripheral membrane protein</topology>
    </subcellularLocation>
</comment>
<feature type="domain" description="Golgin subfamily A member 7/ERF4" evidence="8">
    <location>
        <begin position="138"/>
        <end position="268"/>
    </location>
</feature>
<dbReference type="AlphaFoldDB" id="A0A5E8B9I5"/>
<evidence type="ECO:0000256" key="2">
    <source>
        <dbReference type="ARBA" id="ARBA00007732"/>
    </source>
</evidence>
<dbReference type="PANTHER" id="PTHR13254:SF0">
    <property type="entry name" value="GOLGIN SUBFAMILY A MEMBER 7_ERF4 DOMAIN-CONTAINING PROTEIN"/>
    <property type="match status" value="1"/>
</dbReference>
<proteinExistence type="inferred from homology"/>
<dbReference type="GeneID" id="43579794"/>
<evidence type="ECO:0000256" key="5">
    <source>
        <dbReference type="ARBA" id="ARBA00022824"/>
    </source>
</evidence>
<dbReference type="GO" id="GO:0031211">
    <property type="term" value="C:endoplasmic reticulum palmitoyltransferase complex"/>
    <property type="evidence" value="ECO:0007669"/>
    <property type="project" value="TreeGrafter"/>
</dbReference>
<evidence type="ECO:0000313" key="9">
    <source>
        <dbReference type="EMBL" id="VVT45948.1"/>
    </source>
</evidence>
<name>A0A5E8B9I5_9ASCO</name>
<keyword evidence="5" id="KW-0256">Endoplasmic reticulum</keyword>
<reference evidence="9 10" key="1">
    <citation type="submission" date="2019-09" db="EMBL/GenBank/DDBJ databases">
        <authorList>
            <person name="Brejova B."/>
        </authorList>
    </citation>
    <scope>NUCLEOTIDE SEQUENCE [LARGE SCALE GENOMIC DNA]</scope>
</reference>